<protein>
    <submittedName>
        <fullName evidence="2">Uncharacterized protein</fullName>
    </submittedName>
</protein>
<name>A0A9P6N994_9BASI</name>
<sequence length="262" mass="29106">MTLCTTSARSLWVSSSSPLHVAPLPSPRNDNTTQEALLETLSPSSNSHTQQPPAETAQVEPSSEPSKCNQPPLRLPSFHGYGNNHLLATPWIGPKRVEDVKLNRIDKCRSSRRRKNHRKPFVFKSSPLAEGRSAGRLNVFTGTPFTRFSKITTLSRNPSPPLNPRHAGLRPSFNKDIWGSTLSAISKCNSSPQNLESFPASTPLISRAVLYKREKSPIIGSQITGTQSKYLPVLSHTQIPEYQTWEIALPKCILFNFEAQTR</sequence>
<dbReference type="AlphaFoldDB" id="A0A9P6N994"/>
<dbReference type="Proteomes" id="UP000886653">
    <property type="component" value="Unassembled WGS sequence"/>
</dbReference>
<evidence type="ECO:0000313" key="2">
    <source>
        <dbReference type="EMBL" id="KAG0141643.1"/>
    </source>
</evidence>
<dbReference type="OrthoDB" id="2495932at2759"/>
<feature type="compositionally biased region" description="Polar residues" evidence="1">
    <location>
        <begin position="42"/>
        <end position="69"/>
    </location>
</feature>
<proteinExistence type="predicted"/>
<comment type="caution">
    <text evidence="2">The sequence shown here is derived from an EMBL/GenBank/DDBJ whole genome shotgun (WGS) entry which is preliminary data.</text>
</comment>
<evidence type="ECO:0000313" key="3">
    <source>
        <dbReference type="Proteomes" id="UP000886653"/>
    </source>
</evidence>
<feature type="region of interest" description="Disordered" evidence="1">
    <location>
        <begin position="42"/>
        <end position="76"/>
    </location>
</feature>
<organism evidence="2 3">
    <name type="scientific">Cronartium quercuum f. sp. fusiforme G11</name>
    <dbReference type="NCBI Taxonomy" id="708437"/>
    <lineage>
        <taxon>Eukaryota</taxon>
        <taxon>Fungi</taxon>
        <taxon>Dikarya</taxon>
        <taxon>Basidiomycota</taxon>
        <taxon>Pucciniomycotina</taxon>
        <taxon>Pucciniomycetes</taxon>
        <taxon>Pucciniales</taxon>
        <taxon>Coleosporiaceae</taxon>
        <taxon>Cronartium</taxon>
    </lineage>
</organism>
<evidence type="ECO:0000256" key="1">
    <source>
        <dbReference type="SAM" id="MobiDB-lite"/>
    </source>
</evidence>
<dbReference type="EMBL" id="MU167377">
    <property type="protein sequence ID" value="KAG0141643.1"/>
    <property type="molecule type" value="Genomic_DNA"/>
</dbReference>
<reference evidence="2" key="1">
    <citation type="submission" date="2013-11" db="EMBL/GenBank/DDBJ databases">
        <title>Genome sequence of the fusiform rust pathogen reveals effectors for host alternation and coevolution with pine.</title>
        <authorList>
            <consortium name="DOE Joint Genome Institute"/>
            <person name="Smith K."/>
            <person name="Pendleton A."/>
            <person name="Kubisiak T."/>
            <person name="Anderson C."/>
            <person name="Salamov A."/>
            <person name="Aerts A."/>
            <person name="Riley R."/>
            <person name="Clum A."/>
            <person name="Lindquist E."/>
            <person name="Ence D."/>
            <person name="Campbell M."/>
            <person name="Kronenberg Z."/>
            <person name="Feau N."/>
            <person name="Dhillon B."/>
            <person name="Hamelin R."/>
            <person name="Burleigh J."/>
            <person name="Smith J."/>
            <person name="Yandell M."/>
            <person name="Nelson C."/>
            <person name="Grigoriev I."/>
            <person name="Davis J."/>
        </authorList>
    </citation>
    <scope>NUCLEOTIDE SEQUENCE</scope>
    <source>
        <strain evidence="2">G11</strain>
    </source>
</reference>
<accession>A0A9P6N994</accession>
<gene>
    <name evidence="2" type="ORF">CROQUDRAFT_98513</name>
</gene>
<keyword evidence="3" id="KW-1185">Reference proteome</keyword>